<dbReference type="RefSeq" id="WP_234615380.1">
    <property type="nucleotide sequence ID" value="NZ_CP098806.1"/>
</dbReference>
<protein>
    <recommendedName>
        <fullName evidence="3">Glycosyltransferase family 1 protein</fullName>
    </recommendedName>
</protein>
<gene>
    <name evidence="1" type="ORF">LXM24_20670</name>
</gene>
<organism evidence="1 2">
    <name type="scientific">Dyadobacter fanqingshengii</name>
    <dbReference type="NCBI Taxonomy" id="2906443"/>
    <lineage>
        <taxon>Bacteria</taxon>
        <taxon>Pseudomonadati</taxon>
        <taxon>Bacteroidota</taxon>
        <taxon>Cytophagia</taxon>
        <taxon>Cytophagales</taxon>
        <taxon>Spirosomataceae</taxon>
        <taxon>Dyadobacter</taxon>
    </lineage>
</organism>
<evidence type="ECO:0000313" key="2">
    <source>
        <dbReference type="Proteomes" id="UP001139700"/>
    </source>
</evidence>
<proteinExistence type="predicted"/>
<evidence type="ECO:0008006" key="3">
    <source>
        <dbReference type="Google" id="ProtNLM"/>
    </source>
</evidence>
<evidence type="ECO:0000313" key="1">
    <source>
        <dbReference type="EMBL" id="MCF0042529.1"/>
    </source>
</evidence>
<accession>A0A9X1TBZ2</accession>
<dbReference type="SUPFAM" id="SSF53756">
    <property type="entry name" value="UDP-Glycosyltransferase/glycogen phosphorylase"/>
    <property type="match status" value="1"/>
</dbReference>
<dbReference type="Proteomes" id="UP001139700">
    <property type="component" value="Unassembled WGS sequence"/>
</dbReference>
<comment type="caution">
    <text evidence="1">The sequence shown here is derived from an EMBL/GenBank/DDBJ whole genome shotgun (WGS) entry which is preliminary data.</text>
</comment>
<reference evidence="1" key="1">
    <citation type="submission" date="2021-12" db="EMBL/GenBank/DDBJ databases">
        <title>Novel species in genus Dyadobacter.</title>
        <authorList>
            <person name="Ma C."/>
        </authorList>
    </citation>
    <scope>NUCLEOTIDE SEQUENCE</scope>
    <source>
        <strain evidence="1">CY399</strain>
    </source>
</reference>
<name>A0A9X1TBZ2_9BACT</name>
<keyword evidence="2" id="KW-1185">Reference proteome</keyword>
<dbReference type="EMBL" id="JAJTTA010000004">
    <property type="protein sequence ID" value="MCF0042529.1"/>
    <property type="molecule type" value="Genomic_DNA"/>
</dbReference>
<dbReference type="AlphaFoldDB" id="A0A9X1TBZ2"/>
<sequence>MNLVSIPYHDWRKISKEGARTRDAHFLHHLANHEKVSKLLVVNRPTTHLEILVKGNSINIEGQVIHKRGGFKLYKVSENMFVIDYITLDILGQALNKKKWFFDIFADQHLNAFYKECLDLLKMNDPVIFNKNIFAYKFIENNSHSKSVFDAWDNFLQFPDNKSIEEELKTAYSSLSSHASKWITNSKKNIDYFTNLLNIPAPVLIKNGVDFETFRKKYEVPEDMKTITRPIIGFGGKISHLFDWEMYNYCLEKHPDKSFVIVGQVLDKKVFNNISKSKNFHYLGDKHYSKYPAYVCNFDVGIIPYVNNHLDSGADSIKAYEYLAARLPSVGSRGAGMADLSEFMLIADDKESFSLLIDKAVNTKVEINLSPDHSWKSKTDSFIELASKL</sequence>
<dbReference type="Gene3D" id="3.40.50.2000">
    <property type="entry name" value="Glycogen Phosphorylase B"/>
    <property type="match status" value="1"/>
</dbReference>